<dbReference type="PANTHER" id="PTHR33639:SF2">
    <property type="entry name" value="DUF393 DOMAIN-CONTAINING PROTEIN"/>
    <property type="match status" value="1"/>
</dbReference>
<evidence type="ECO:0000256" key="1">
    <source>
        <dbReference type="SAM" id="SignalP"/>
    </source>
</evidence>
<sequence>MGAPRINRTLLCPLLLFLGLARFGLNGFAYMTGAQRGVWPQVPQESYIQHRSHHGRTGVAATATAASGNEASWSLFNNLFARDQRPVVLYDGVCNMCNRAVDVALDKDPEGKRLRFSALQSEVGKLLLVLCGRAAEDLSSMIVVKPDGTCVVQSDAALFVGQQLEGSPLLKGASEVAQRLLPKGLRDVVYNQVADNRYSVLGKRAEMRLGEDSDRFLSSAAAAR</sequence>
<reference evidence="2" key="1">
    <citation type="submission" date="2021-02" db="EMBL/GenBank/DDBJ databases">
        <authorList>
            <person name="Dougan E. K."/>
            <person name="Rhodes N."/>
            <person name="Thang M."/>
            <person name="Chan C."/>
        </authorList>
    </citation>
    <scope>NUCLEOTIDE SEQUENCE</scope>
</reference>
<dbReference type="Pfam" id="PF04134">
    <property type="entry name" value="DCC1-like"/>
    <property type="match status" value="1"/>
</dbReference>
<gene>
    <name evidence="2" type="ORF">PGLA1383_LOCUS7283</name>
    <name evidence="3" type="ORF">PGLA2088_LOCUS51400</name>
</gene>
<keyword evidence="1" id="KW-0732">Signal</keyword>
<proteinExistence type="predicted"/>
<dbReference type="OrthoDB" id="410458at2759"/>
<organism evidence="2 4">
    <name type="scientific">Polarella glacialis</name>
    <name type="common">Dinoflagellate</name>
    <dbReference type="NCBI Taxonomy" id="89957"/>
    <lineage>
        <taxon>Eukaryota</taxon>
        <taxon>Sar</taxon>
        <taxon>Alveolata</taxon>
        <taxon>Dinophyceae</taxon>
        <taxon>Suessiales</taxon>
        <taxon>Suessiaceae</taxon>
        <taxon>Polarella</taxon>
    </lineage>
</organism>
<feature type="signal peptide" evidence="1">
    <location>
        <begin position="1"/>
        <end position="26"/>
    </location>
</feature>
<dbReference type="AlphaFoldDB" id="A0A813DQJ7"/>
<dbReference type="InterPro" id="IPR052927">
    <property type="entry name" value="DCC_oxidoreductase"/>
</dbReference>
<dbReference type="InterPro" id="IPR007263">
    <property type="entry name" value="DCC1-like"/>
</dbReference>
<dbReference type="EMBL" id="CAJNNV010003158">
    <property type="protein sequence ID" value="CAE8588485.1"/>
    <property type="molecule type" value="Genomic_DNA"/>
</dbReference>
<evidence type="ECO:0000313" key="2">
    <source>
        <dbReference type="EMBL" id="CAE8588485.1"/>
    </source>
</evidence>
<evidence type="ECO:0000313" key="3">
    <source>
        <dbReference type="EMBL" id="CAE8743452.1"/>
    </source>
</evidence>
<accession>A0A813DQJ7</accession>
<protein>
    <submittedName>
        <fullName evidence="2">Uncharacterized protein</fullName>
    </submittedName>
</protein>
<dbReference type="EMBL" id="CAJNNW010037645">
    <property type="protein sequence ID" value="CAE8743452.1"/>
    <property type="molecule type" value="Genomic_DNA"/>
</dbReference>
<dbReference type="GO" id="GO:0015035">
    <property type="term" value="F:protein-disulfide reductase activity"/>
    <property type="evidence" value="ECO:0007669"/>
    <property type="project" value="InterPro"/>
</dbReference>
<name>A0A813DQJ7_POLGL</name>
<keyword evidence="4" id="KW-1185">Reference proteome</keyword>
<evidence type="ECO:0000313" key="4">
    <source>
        <dbReference type="Proteomes" id="UP000654075"/>
    </source>
</evidence>
<dbReference type="PANTHER" id="PTHR33639">
    <property type="entry name" value="THIOL-DISULFIDE OXIDOREDUCTASE DCC"/>
    <property type="match status" value="1"/>
</dbReference>
<dbReference type="OMA" id="YDGVCNM"/>
<dbReference type="Proteomes" id="UP000654075">
    <property type="component" value="Unassembled WGS sequence"/>
</dbReference>
<feature type="chain" id="PRO_5036408751" evidence="1">
    <location>
        <begin position="27"/>
        <end position="224"/>
    </location>
</feature>
<dbReference type="Proteomes" id="UP000626109">
    <property type="component" value="Unassembled WGS sequence"/>
</dbReference>
<comment type="caution">
    <text evidence="2">The sequence shown here is derived from an EMBL/GenBank/DDBJ whole genome shotgun (WGS) entry which is preliminary data.</text>
</comment>